<accession>A0A0E9QB90</accession>
<proteinExistence type="predicted"/>
<reference evidence="1" key="2">
    <citation type="journal article" date="2015" name="Fish Shellfish Immunol.">
        <title>Early steps in the European eel (Anguilla anguilla)-Vibrio vulnificus interaction in the gills: Role of the RtxA13 toxin.</title>
        <authorList>
            <person name="Callol A."/>
            <person name="Pajuelo D."/>
            <person name="Ebbesson L."/>
            <person name="Teles M."/>
            <person name="MacKenzie S."/>
            <person name="Amaro C."/>
        </authorList>
    </citation>
    <scope>NUCLEOTIDE SEQUENCE</scope>
</reference>
<name>A0A0E9QB90_ANGAN</name>
<dbReference type="AlphaFoldDB" id="A0A0E9QB90"/>
<organism evidence="1">
    <name type="scientific">Anguilla anguilla</name>
    <name type="common">European freshwater eel</name>
    <name type="synonym">Muraena anguilla</name>
    <dbReference type="NCBI Taxonomy" id="7936"/>
    <lineage>
        <taxon>Eukaryota</taxon>
        <taxon>Metazoa</taxon>
        <taxon>Chordata</taxon>
        <taxon>Craniata</taxon>
        <taxon>Vertebrata</taxon>
        <taxon>Euteleostomi</taxon>
        <taxon>Actinopterygii</taxon>
        <taxon>Neopterygii</taxon>
        <taxon>Teleostei</taxon>
        <taxon>Anguilliformes</taxon>
        <taxon>Anguillidae</taxon>
        <taxon>Anguilla</taxon>
    </lineage>
</organism>
<protein>
    <submittedName>
        <fullName evidence="1">Uncharacterized protein</fullName>
    </submittedName>
</protein>
<dbReference type="EMBL" id="GBXM01094810">
    <property type="protein sequence ID" value="JAH13767.1"/>
    <property type="molecule type" value="Transcribed_RNA"/>
</dbReference>
<evidence type="ECO:0000313" key="1">
    <source>
        <dbReference type="EMBL" id="JAH13767.1"/>
    </source>
</evidence>
<sequence length="19" mass="2039">MGNPYLLICTGLLSCLEAK</sequence>
<reference evidence="1" key="1">
    <citation type="submission" date="2014-11" db="EMBL/GenBank/DDBJ databases">
        <authorList>
            <person name="Amaro Gonzalez C."/>
        </authorList>
    </citation>
    <scope>NUCLEOTIDE SEQUENCE</scope>
</reference>